<dbReference type="PANTHER" id="PTHR46796">
    <property type="entry name" value="HTH-TYPE TRANSCRIPTIONAL ACTIVATOR RHAS-RELATED"/>
    <property type="match status" value="1"/>
</dbReference>
<gene>
    <name evidence="5" type="ORF">HNR71_004235</name>
    <name evidence="6" type="ORF">HPO96_01020</name>
</gene>
<dbReference type="Gene3D" id="1.10.10.60">
    <property type="entry name" value="Homeodomain-like"/>
    <property type="match status" value="1"/>
</dbReference>
<dbReference type="Proteomes" id="UP000553957">
    <property type="component" value="Unassembled WGS sequence"/>
</dbReference>
<evidence type="ECO:0000256" key="1">
    <source>
        <dbReference type="ARBA" id="ARBA00023015"/>
    </source>
</evidence>
<evidence type="ECO:0000313" key="5">
    <source>
        <dbReference type="EMBL" id="MBB6568598.1"/>
    </source>
</evidence>
<proteinExistence type="predicted"/>
<reference evidence="6 7" key="1">
    <citation type="submission" date="2020-05" db="EMBL/GenBank/DDBJ databases">
        <title>Genome sequence of Kribbella sandramycini ATCC 39419.</title>
        <authorList>
            <person name="Maclea K.S."/>
            <person name="Fair J.L."/>
        </authorList>
    </citation>
    <scope>NUCLEOTIDE SEQUENCE [LARGE SCALE GENOMIC DNA]</scope>
    <source>
        <strain evidence="6 7">ATCC 39419</strain>
    </source>
</reference>
<dbReference type="InterPro" id="IPR018060">
    <property type="entry name" value="HTH_AraC"/>
</dbReference>
<dbReference type="EMBL" id="JABJRC010000001">
    <property type="protein sequence ID" value="NOL38817.1"/>
    <property type="molecule type" value="Genomic_DNA"/>
</dbReference>
<evidence type="ECO:0000256" key="2">
    <source>
        <dbReference type="ARBA" id="ARBA00023125"/>
    </source>
</evidence>
<evidence type="ECO:0000313" key="7">
    <source>
        <dbReference type="Proteomes" id="UP000534306"/>
    </source>
</evidence>
<accession>A0A7Y4KVL3</accession>
<dbReference type="AlphaFoldDB" id="A0A7Y4KVL3"/>
<dbReference type="GO" id="GO:0043565">
    <property type="term" value="F:sequence-specific DNA binding"/>
    <property type="evidence" value="ECO:0007669"/>
    <property type="project" value="InterPro"/>
</dbReference>
<evidence type="ECO:0000313" key="6">
    <source>
        <dbReference type="EMBL" id="NOL38817.1"/>
    </source>
</evidence>
<evidence type="ECO:0000256" key="3">
    <source>
        <dbReference type="ARBA" id="ARBA00023163"/>
    </source>
</evidence>
<dbReference type="SMART" id="SM00342">
    <property type="entry name" value="HTH_ARAC"/>
    <property type="match status" value="1"/>
</dbReference>
<keyword evidence="3" id="KW-0804">Transcription</keyword>
<keyword evidence="2 5" id="KW-0238">DNA-binding</keyword>
<reference evidence="5 8" key="2">
    <citation type="submission" date="2020-08" db="EMBL/GenBank/DDBJ databases">
        <title>Sequencing the genomes of 1000 actinobacteria strains.</title>
        <authorList>
            <person name="Klenk H.-P."/>
        </authorList>
    </citation>
    <scope>NUCLEOTIDE SEQUENCE [LARGE SCALE GENOMIC DNA]</scope>
    <source>
        <strain evidence="5 8">DSM 15626</strain>
    </source>
</reference>
<sequence length="280" mass="30471">MAGFTHVQRAVHPALRPYVGDISGYAYDGAPPELHRGLPSQYLTLVITLDEPLGIAWPDGTSGFYDAGLSGLHSQAVHVGGSTSRAGVQLALTPAAARALFGLPPGELAWRVVELEEIFGSSGAQLISQLRSVVGWRERFDLLEGALLRRWATPPASGVRAEVGWAWRRLCETGGAIGVQELAAEVGWSRRHLTERFGAEYGLAPKVAGRVLRFEQAVARLRQEPTLRLAELAATFGYADQAHLTREWQAIAGCTPRRWMREELPNVQDRCTLEAAESGV</sequence>
<evidence type="ECO:0000259" key="4">
    <source>
        <dbReference type="PROSITE" id="PS01124"/>
    </source>
</evidence>
<evidence type="ECO:0000313" key="8">
    <source>
        <dbReference type="Proteomes" id="UP000553957"/>
    </source>
</evidence>
<comment type="caution">
    <text evidence="6">The sequence shown here is derived from an EMBL/GenBank/DDBJ whole genome shotgun (WGS) entry which is preliminary data.</text>
</comment>
<dbReference type="InterPro" id="IPR050204">
    <property type="entry name" value="AraC_XylS_family_regulators"/>
</dbReference>
<dbReference type="SUPFAM" id="SSF46689">
    <property type="entry name" value="Homeodomain-like"/>
    <property type="match status" value="1"/>
</dbReference>
<dbReference type="RefSeq" id="WP_171670195.1">
    <property type="nucleotide sequence ID" value="NZ_BAAAGT010000012.1"/>
</dbReference>
<dbReference type="InterPro" id="IPR009057">
    <property type="entry name" value="Homeodomain-like_sf"/>
</dbReference>
<dbReference type="Proteomes" id="UP000534306">
    <property type="component" value="Unassembled WGS sequence"/>
</dbReference>
<dbReference type="EMBL" id="JACHKF010000001">
    <property type="protein sequence ID" value="MBB6568598.1"/>
    <property type="molecule type" value="Genomic_DNA"/>
</dbReference>
<protein>
    <submittedName>
        <fullName evidence="6">AraC family transcriptional regulator</fullName>
    </submittedName>
    <submittedName>
        <fullName evidence="5">AraC-like DNA-binding protein</fullName>
    </submittedName>
</protein>
<organism evidence="6 7">
    <name type="scientific">Kribbella sandramycini</name>
    <dbReference type="NCBI Taxonomy" id="60450"/>
    <lineage>
        <taxon>Bacteria</taxon>
        <taxon>Bacillati</taxon>
        <taxon>Actinomycetota</taxon>
        <taxon>Actinomycetes</taxon>
        <taxon>Propionibacteriales</taxon>
        <taxon>Kribbellaceae</taxon>
        <taxon>Kribbella</taxon>
    </lineage>
</organism>
<feature type="domain" description="HTH araC/xylS-type" evidence="4">
    <location>
        <begin position="160"/>
        <end position="262"/>
    </location>
</feature>
<dbReference type="PANTHER" id="PTHR46796:SF15">
    <property type="entry name" value="BLL1074 PROTEIN"/>
    <property type="match status" value="1"/>
</dbReference>
<keyword evidence="1" id="KW-0805">Transcription regulation</keyword>
<name>A0A7Y4KVL3_9ACTN</name>
<dbReference type="PROSITE" id="PS01124">
    <property type="entry name" value="HTH_ARAC_FAMILY_2"/>
    <property type="match status" value="1"/>
</dbReference>
<keyword evidence="7" id="KW-1185">Reference proteome</keyword>
<dbReference type="GO" id="GO:0003700">
    <property type="term" value="F:DNA-binding transcription factor activity"/>
    <property type="evidence" value="ECO:0007669"/>
    <property type="project" value="InterPro"/>
</dbReference>
<dbReference type="Pfam" id="PF12833">
    <property type="entry name" value="HTH_18"/>
    <property type="match status" value="1"/>
</dbReference>